<dbReference type="PANTHER" id="PTHR47331">
    <property type="entry name" value="PHD-TYPE DOMAIN-CONTAINING PROTEIN"/>
    <property type="match status" value="1"/>
</dbReference>
<reference evidence="1 2" key="1">
    <citation type="submission" date="2015-03" db="EMBL/GenBank/DDBJ databases">
        <title>Draft genome of the nematode, Opisthorchis viverrini.</title>
        <authorList>
            <person name="Mitreva M."/>
        </authorList>
    </citation>
    <scope>NUCLEOTIDE SEQUENCE [LARGE SCALE GENOMIC DNA]</scope>
    <source>
        <strain evidence="1">Khon Kaen</strain>
    </source>
</reference>
<protein>
    <recommendedName>
        <fullName evidence="3">Reverse transcriptase domain-containing protein</fullName>
    </recommendedName>
</protein>
<evidence type="ECO:0000313" key="1">
    <source>
        <dbReference type="EMBL" id="OON19008.1"/>
    </source>
</evidence>
<dbReference type="Proteomes" id="UP000243686">
    <property type="component" value="Unassembled WGS sequence"/>
</dbReference>
<proteinExistence type="predicted"/>
<organism evidence="1 2">
    <name type="scientific">Opisthorchis viverrini</name>
    <name type="common">Southeast Asian liver fluke</name>
    <dbReference type="NCBI Taxonomy" id="6198"/>
    <lineage>
        <taxon>Eukaryota</taxon>
        <taxon>Metazoa</taxon>
        <taxon>Spiralia</taxon>
        <taxon>Lophotrochozoa</taxon>
        <taxon>Platyhelminthes</taxon>
        <taxon>Trematoda</taxon>
        <taxon>Digenea</taxon>
        <taxon>Opisthorchiida</taxon>
        <taxon>Opisthorchiata</taxon>
        <taxon>Opisthorchiidae</taxon>
        <taxon>Opisthorchis</taxon>
    </lineage>
</organism>
<evidence type="ECO:0000313" key="2">
    <source>
        <dbReference type="Proteomes" id="UP000243686"/>
    </source>
</evidence>
<dbReference type="AlphaFoldDB" id="A0A1S8WX24"/>
<dbReference type="EMBL" id="KV893666">
    <property type="protein sequence ID" value="OON19008.1"/>
    <property type="molecule type" value="Genomic_DNA"/>
</dbReference>
<sequence length="108" mass="12063">MCVHLSGAKSSPSWAAFALNRAILDKGKSYDVNVVKEAKQCFYVDDCLVSTRTIDEARTYAGQLKSKLEDGGFNLSKWANNDLRNHTEYNDSLLDLTKDFGIPVDEDL</sequence>
<keyword evidence="2" id="KW-1185">Reference proteome</keyword>
<accession>A0A1S8WX24</accession>
<name>A0A1S8WX24_OPIVI</name>
<evidence type="ECO:0008006" key="3">
    <source>
        <dbReference type="Google" id="ProtNLM"/>
    </source>
</evidence>
<gene>
    <name evidence="1" type="ORF">X801_05134</name>
</gene>